<sequence length="286" mass="31972">MTSPNKDARLDNTFITADELADELTNTVILDCRFSLADPQEGERLYQLDHIPGALYCHLEKHLSAEKQQHGGRHPLPDAEFFARQLQSWGINAGTPVVVYDDQRFAFAARAWWLLKAAGINNVKFLDGGYQAWKAQRHPIETEPKDVPTGNTSETHLFEVNNTVNFDMIFQSLNQSAYQLIDSREAPRYRGESEPIDPVAGHIPGAINKPWADITDEAGFIRPQAFHDLRWQGIKDDKPLVIYCGSGVTACVNIVSAQLAGKQPLLYPGSWSDWCSFPQAPISTHS</sequence>
<evidence type="ECO:0000313" key="4">
    <source>
        <dbReference type="EMBL" id="NHO65504.1"/>
    </source>
</evidence>
<dbReference type="InterPro" id="IPR045078">
    <property type="entry name" value="TST/MPST-like"/>
</dbReference>
<dbReference type="Gene3D" id="3.40.250.10">
    <property type="entry name" value="Rhodanese-like domain"/>
    <property type="match status" value="2"/>
</dbReference>
<dbReference type="PANTHER" id="PTHR11364:SF27">
    <property type="entry name" value="SULFURTRANSFERASE"/>
    <property type="match status" value="1"/>
</dbReference>
<evidence type="ECO:0000313" key="5">
    <source>
        <dbReference type="Proteomes" id="UP000787472"/>
    </source>
</evidence>
<feature type="domain" description="Rhodanese" evidence="3">
    <location>
        <begin position="174"/>
        <end position="283"/>
    </location>
</feature>
<dbReference type="CDD" id="cd01448">
    <property type="entry name" value="TST_Repeat_1"/>
    <property type="match status" value="1"/>
</dbReference>
<keyword evidence="2" id="KW-0677">Repeat</keyword>
<dbReference type="AlphaFoldDB" id="A0A9E5JS24"/>
<dbReference type="PANTHER" id="PTHR11364">
    <property type="entry name" value="THIOSULFATE SULFERTANSFERASE"/>
    <property type="match status" value="1"/>
</dbReference>
<feature type="domain" description="Rhodanese" evidence="3">
    <location>
        <begin position="23"/>
        <end position="142"/>
    </location>
</feature>
<evidence type="ECO:0000259" key="3">
    <source>
        <dbReference type="PROSITE" id="PS50206"/>
    </source>
</evidence>
<dbReference type="InterPro" id="IPR001763">
    <property type="entry name" value="Rhodanese-like_dom"/>
</dbReference>
<evidence type="ECO:0000256" key="1">
    <source>
        <dbReference type="ARBA" id="ARBA00022679"/>
    </source>
</evidence>
<protein>
    <submittedName>
        <fullName evidence="4">Sulfurtransferase</fullName>
    </submittedName>
</protein>
<proteinExistence type="predicted"/>
<dbReference type="CDD" id="cd01449">
    <property type="entry name" value="TST_Repeat_2"/>
    <property type="match status" value="1"/>
</dbReference>
<dbReference type="EMBL" id="JAAONZ010000004">
    <property type="protein sequence ID" value="NHO65504.1"/>
    <property type="molecule type" value="Genomic_DNA"/>
</dbReference>
<keyword evidence="1" id="KW-0808">Transferase</keyword>
<dbReference type="Proteomes" id="UP000787472">
    <property type="component" value="Unassembled WGS sequence"/>
</dbReference>
<dbReference type="SUPFAM" id="SSF52821">
    <property type="entry name" value="Rhodanese/Cell cycle control phosphatase"/>
    <property type="match status" value="2"/>
</dbReference>
<dbReference type="Pfam" id="PF00581">
    <property type="entry name" value="Rhodanese"/>
    <property type="match status" value="2"/>
</dbReference>
<keyword evidence="5" id="KW-1185">Reference proteome</keyword>
<accession>A0A9E5JS24</accession>
<name>A0A9E5JS24_9GAMM</name>
<reference evidence="4" key="1">
    <citation type="submission" date="2020-03" db="EMBL/GenBank/DDBJ databases">
        <authorList>
            <person name="Guo F."/>
        </authorList>
    </citation>
    <scope>NUCLEOTIDE SEQUENCE</scope>
    <source>
        <strain evidence="4">JCM 30134</strain>
    </source>
</reference>
<dbReference type="SMART" id="SM00450">
    <property type="entry name" value="RHOD"/>
    <property type="match status" value="2"/>
</dbReference>
<organism evidence="4 5">
    <name type="scientific">Pseudomaricurvus hydrocarbonicus</name>
    <dbReference type="NCBI Taxonomy" id="1470433"/>
    <lineage>
        <taxon>Bacteria</taxon>
        <taxon>Pseudomonadati</taxon>
        <taxon>Pseudomonadota</taxon>
        <taxon>Gammaproteobacteria</taxon>
        <taxon>Cellvibrionales</taxon>
        <taxon>Cellvibrionaceae</taxon>
        <taxon>Pseudomaricurvus</taxon>
    </lineage>
</organism>
<dbReference type="InterPro" id="IPR036873">
    <property type="entry name" value="Rhodanese-like_dom_sf"/>
</dbReference>
<dbReference type="GO" id="GO:0004792">
    <property type="term" value="F:thiosulfate-cyanide sulfurtransferase activity"/>
    <property type="evidence" value="ECO:0007669"/>
    <property type="project" value="TreeGrafter"/>
</dbReference>
<comment type="caution">
    <text evidence="4">The sequence shown here is derived from an EMBL/GenBank/DDBJ whole genome shotgun (WGS) entry which is preliminary data.</text>
</comment>
<dbReference type="PROSITE" id="PS50206">
    <property type="entry name" value="RHODANESE_3"/>
    <property type="match status" value="2"/>
</dbReference>
<gene>
    <name evidence="4" type="ORF">G8770_08135</name>
</gene>
<evidence type="ECO:0000256" key="2">
    <source>
        <dbReference type="ARBA" id="ARBA00022737"/>
    </source>
</evidence>
<dbReference type="RefSeq" id="WP_167184511.1">
    <property type="nucleotide sequence ID" value="NZ_JAAONZ010000004.1"/>
</dbReference>